<gene>
    <name evidence="1" type="ORF">GCM10011316_11200</name>
</gene>
<dbReference type="Proteomes" id="UP000605148">
    <property type="component" value="Unassembled WGS sequence"/>
</dbReference>
<dbReference type="Pfam" id="PF13714">
    <property type="entry name" value="PEP_mutase"/>
    <property type="match status" value="1"/>
</dbReference>
<comment type="caution">
    <text evidence="1">The sequence shown here is derived from an EMBL/GenBank/DDBJ whole genome shotgun (WGS) entry which is preliminary data.</text>
</comment>
<dbReference type="PANTHER" id="PTHR42905:SF16">
    <property type="entry name" value="CARBOXYPHOSPHONOENOLPYRUVATE PHOSPHONOMUTASE-LIKE PROTEIN (AFU_ORTHOLOGUE AFUA_5G07230)"/>
    <property type="match status" value="1"/>
</dbReference>
<dbReference type="InterPro" id="IPR040442">
    <property type="entry name" value="Pyrv_kinase-like_dom_sf"/>
</dbReference>
<dbReference type="Gene3D" id="6.10.250.2750">
    <property type="match status" value="1"/>
</dbReference>
<dbReference type="InterPro" id="IPR015813">
    <property type="entry name" value="Pyrv/PenolPyrv_kinase-like_dom"/>
</dbReference>
<dbReference type="GO" id="GO:0016829">
    <property type="term" value="F:lyase activity"/>
    <property type="evidence" value="ECO:0007669"/>
    <property type="project" value="UniProtKB-KW"/>
</dbReference>
<dbReference type="RefSeq" id="WP_150494702.1">
    <property type="nucleotide sequence ID" value="NZ_BMFA01000002.1"/>
</dbReference>
<dbReference type="Gene3D" id="3.20.20.60">
    <property type="entry name" value="Phosphoenolpyruvate-binding domains"/>
    <property type="match status" value="1"/>
</dbReference>
<proteinExistence type="predicted"/>
<dbReference type="InterPro" id="IPR039556">
    <property type="entry name" value="ICL/PEPM"/>
</dbReference>
<dbReference type="AlphaFoldDB" id="A0A916WX66"/>
<dbReference type="OrthoDB" id="9785398at2"/>
<organism evidence="1 2">
    <name type="scientific">Roseibium aquae</name>
    <dbReference type="NCBI Taxonomy" id="1323746"/>
    <lineage>
        <taxon>Bacteria</taxon>
        <taxon>Pseudomonadati</taxon>
        <taxon>Pseudomonadota</taxon>
        <taxon>Alphaproteobacteria</taxon>
        <taxon>Hyphomicrobiales</taxon>
        <taxon>Stappiaceae</taxon>
        <taxon>Roseibium</taxon>
    </lineage>
</organism>
<dbReference type="CDD" id="cd00377">
    <property type="entry name" value="ICL_PEPM"/>
    <property type="match status" value="1"/>
</dbReference>
<dbReference type="SUPFAM" id="SSF51621">
    <property type="entry name" value="Phosphoenolpyruvate/pyruvate domain"/>
    <property type="match status" value="1"/>
</dbReference>
<protein>
    <submittedName>
        <fullName evidence="1">2-methylisocitrate lyase</fullName>
    </submittedName>
</protein>
<reference evidence="1" key="2">
    <citation type="submission" date="2020-09" db="EMBL/GenBank/DDBJ databases">
        <authorList>
            <person name="Sun Q."/>
            <person name="Zhou Y."/>
        </authorList>
    </citation>
    <scope>NUCLEOTIDE SEQUENCE</scope>
    <source>
        <strain evidence="1">CGMCC 1.12426</strain>
    </source>
</reference>
<dbReference type="PANTHER" id="PTHR42905">
    <property type="entry name" value="PHOSPHOENOLPYRUVATE CARBOXYLASE"/>
    <property type="match status" value="1"/>
</dbReference>
<reference evidence="1" key="1">
    <citation type="journal article" date="2014" name="Int. J. Syst. Evol. Microbiol.">
        <title>Complete genome sequence of Corynebacterium casei LMG S-19264T (=DSM 44701T), isolated from a smear-ripened cheese.</title>
        <authorList>
            <consortium name="US DOE Joint Genome Institute (JGI-PGF)"/>
            <person name="Walter F."/>
            <person name="Albersmeier A."/>
            <person name="Kalinowski J."/>
            <person name="Ruckert C."/>
        </authorList>
    </citation>
    <scope>NUCLEOTIDE SEQUENCE</scope>
    <source>
        <strain evidence="1">CGMCC 1.12426</strain>
    </source>
</reference>
<accession>A0A916WX66</accession>
<evidence type="ECO:0000313" key="1">
    <source>
        <dbReference type="EMBL" id="GGB40929.1"/>
    </source>
</evidence>
<evidence type="ECO:0000313" key="2">
    <source>
        <dbReference type="Proteomes" id="UP000605148"/>
    </source>
</evidence>
<keyword evidence="2" id="KW-1185">Reference proteome</keyword>
<name>A0A916WX66_9HYPH</name>
<dbReference type="EMBL" id="BMFA01000002">
    <property type="protein sequence ID" value="GGB40929.1"/>
    <property type="molecule type" value="Genomic_DNA"/>
</dbReference>
<sequence>MATIEARRERFRELHGKRDAFVMPNPYDRGTTRILEGLRFEALATTSAGHAFTLGLKDAEGLIDRNMALAHAQGIVEATTLPVNGDFENGYGDTPEDVAETIKGAIEIGLAGCSIEDFGPGYPGSYYPLDLAVDRIKSAASLKNRLAPNFVLTARSEAPIDSEPALTATIDRLKAFANAGADCVYAPDLTRPEHITAVLSAVDKPLNILAGRKSFHLTRKELRELGVSRISIGSGLARVAYGAFVDAAEDILDSGTFGCFDRSKGFLEFDPFLEGRKRSHGDG</sequence>
<keyword evidence="1" id="KW-0456">Lyase</keyword>